<protein>
    <submittedName>
        <fullName evidence="3">Uncharacterized protein</fullName>
    </submittedName>
</protein>
<keyword evidence="2" id="KW-1133">Transmembrane helix</keyword>
<name>S4N1J5_9ACTN</name>
<dbReference type="HOGENOM" id="CLU_2398194_0_0_11"/>
<dbReference type="EMBL" id="AOPY01001108">
    <property type="protein sequence ID" value="EPJ42655.1"/>
    <property type="molecule type" value="Genomic_DNA"/>
</dbReference>
<accession>S4N1J5</accession>
<evidence type="ECO:0000313" key="3">
    <source>
        <dbReference type="EMBL" id="EPJ42655.1"/>
    </source>
</evidence>
<evidence type="ECO:0000256" key="2">
    <source>
        <dbReference type="SAM" id="Phobius"/>
    </source>
</evidence>
<dbReference type="AlphaFoldDB" id="S4N1J5"/>
<feature type="transmembrane region" description="Helical" evidence="2">
    <location>
        <begin position="70"/>
        <end position="87"/>
    </location>
</feature>
<comment type="caution">
    <text evidence="3">The sequence shown here is derived from an EMBL/GenBank/DDBJ whole genome shotgun (WGS) entry which is preliminary data.</text>
</comment>
<gene>
    <name evidence="3" type="ORF">STAFG_0289</name>
</gene>
<keyword evidence="2" id="KW-0472">Membrane</keyword>
<evidence type="ECO:0000313" key="4">
    <source>
        <dbReference type="Proteomes" id="UP000015001"/>
    </source>
</evidence>
<keyword evidence="4" id="KW-1185">Reference proteome</keyword>
<feature type="compositionally biased region" description="Polar residues" evidence="1">
    <location>
        <begin position="36"/>
        <end position="54"/>
    </location>
</feature>
<keyword evidence="2" id="KW-0812">Transmembrane</keyword>
<sequence length="93" mass="9062">MFATPTPEGGTANAGEQGGSKDDAGEDTDGLGRSQAVGTATSAAPTPSLPSRTEPQAVGSGGLADTGAQLWPAAAGAVLVIAGFVVLRRVRRG</sequence>
<organism evidence="3 4">
    <name type="scientific">Streptomyces afghaniensis 772</name>
    <dbReference type="NCBI Taxonomy" id="1283301"/>
    <lineage>
        <taxon>Bacteria</taxon>
        <taxon>Bacillati</taxon>
        <taxon>Actinomycetota</taxon>
        <taxon>Actinomycetes</taxon>
        <taxon>Kitasatosporales</taxon>
        <taxon>Streptomycetaceae</taxon>
        <taxon>Streptomyces</taxon>
    </lineage>
</organism>
<dbReference type="PATRIC" id="fig|1283301.3.peg.275"/>
<feature type="region of interest" description="Disordered" evidence="1">
    <location>
        <begin position="1"/>
        <end position="66"/>
    </location>
</feature>
<reference evidence="3 4" key="1">
    <citation type="submission" date="2013-02" db="EMBL/GenBank/DDBJ databases">
        <title>Draft Genome Sequence of Streptomyces afghaniensis, Which Produces Compounds of the Julimycin B-Complex.</title>
        <authorList>
            <person name="Gruening B.A."/>
            <person name="Praeg A."/>
            <person name="Erxleben A."/>
            <person name="Guenther S."/>
            <person name="Fiedler H.-P."/>
            <person name="Goodfellow M."/>
            <person name="Mueller M."/>
        </authorList>
    </citation>
    <scope>NUCLEOTIDE SEQUENCE [LARGE SCALE GENOMIC DNA]</scope>
    <source>
        <strain evidence="3 4">772</strain>
    </source>
</reference>
<evidence type="ECO:0000256" key="1">
    <source>
        <dbReference type="SAM" id="MobiDB-lite"/>
    </source>
</evidence>
<proteinExistence type="predicted"/>
<dbReference type="Proteomes" id="UP000015001">
    <property type="component" value="Unassembled WGS sequence"/>
</dbReference>